<evidence type="ECO:0000313" key="8">
    <source>
        <dbReference type="Proteomes" id="UP000249432"/>
    </source>
</evidence>
<dbReference type="Proteomes" id="UP000249432">
    <property type="component" value="Unassembled WGS sequence"/>
</dbReference>
<evidence type="ECO:0000256" key="4">
    <source>
        <dbReference type="ARBA" id="ARBA00035178"/>
    </source>
</evidence>
<organism evidence="7 8">
    <name type="scientific">Corynebacterium kroppenstedtii</name>
    <dbReference type="NCBI Taxonomy" id="161879"/>
    <lineage>
        <taxon>Bacteria</taxon>
        <taxon>Bacillati</taxon>
        <taxon>Actinomycetota</taxon>
        <taxon>Actinomycetes</taxon>
        <taxon>Mycobacteriales</taxon>
        <taxon>Corynebacteriaceae</taxon>
        <taxon>Corynebacterium</taxon>
    </lineage>
</organism>
<dbReference type="NCBIfam" id="TIGR01031">
    <property type="entry name" value="rpmF_bact"/>
    <property type="match status" value="1"/>
</dbReference>
<dbReference type="InterPro" id="IPR002677">
    <property type="entry name" value="Ribosomal_bL32"/>
</dbReference>
<dbReference type="SMR" id="A0A2N6TD74"/>
<dbReference type="OrthoDB" id="9807363at2"/>
<proteinExistence type="inferred from homology"/>
<dbReference type="GO" id="GO:0003735">
    <property type="term" value="F:structural constituent of ribosome"/>
    <property type="evidence" value="ECO:0007669"/>
    <property type="project" value="InterPro"/>
</dbReference>
<evidence type="ECO:0000256" key="6">
    <source>
        <dbReference type="SAM" id="MobiDB-lite"/>
    </source>
</evidence>
<keyword evidence="2 5" id="KW-0689">Ribosomal protein</keyword>
<dbReference type="GeneID" id="92727070"/>
<dbReference type="GO" id="GO:0015934">
    <property type="term" value="C:large ribosomal subunit"/>
    <property type="evidence" value="ECO:0007669"/>
    <property type="project" value="InterPro"/>
</dbReference>
<evidence type="ECO:0000256" key="3">
    <source>
        <dbReference type="ARBA" id="ARBA00023274"/>
    </source>
</evidence>
<evidence type="ECO:0000313" key="7">
    <source>
        <dbReference type="EMBL" id="PZR04149.1"/>
    </source>
</evidence>
<dbReference type="SUPFAM" id="SSF57829">
    <property type="entry name" value="Zn-binding ribosomal proteins"/>
    <property type="match status" value="1"/>
</dbReference>
<evidence type="ECO:0000256" key="2">
    <source>
        <dbReference type="ARBA" id="ARBA00022980"/>
    </source>
</evidence>
<dbReference type="Pfam" id="PF01783">
    <property type="entry name" value="Ribosomal_L32p"/>
    <property type="match status" value="1"/>
</dbReference>
<dbReference type="EMBL" id="QFRA01000021">
    <property type="protein sequence ID" value="PZR04149.1"/>
    <property type="molecule type" value="Genomic_DNA"/>
</dbReference>
<reference evidence="7 8" key="1">
    <citation type="submission" date="2017-08" db="EMBL/GenBank/DDBJ databases">
        <title>Infants hospitalized years apart are colonized by the same room-sourced microbial strains.</title>
        <authorList>
            <person name="Brooks B."/>
            <person name="Olm M.R."/>
            <person name="Firek B.A."/>
            <person name="Baker R."/>
            <person name="Thomas B.C."/>
            <person name="Morowitz M.J."/>
            <person name="Banfield J.F."/>
        </authorList>
    </citation>
    <scope>NUCLEOTIDE SEQUENCE [LARGE SCALE GENOMIC DNA]</scope>
    <source>
        <strain evidence="7">S2_003_000_R1_3</strain>
    </source>
</reference>
<sequence>MAVPKRRMSRANTHTRRSQWKANNAPLQEVRVNGNTTRLPRRLVKAAQLGLVETD</sequence>
<name>A0A2N6TD74_9CORY</name>
<dbReference type="InterPro" id="IPR011332">
    <property type="entry name" value="Ribosomal_zn-bd"/>
</dbReference>
<feature type="region of interest" description="Disordered" evidence="6">
    <location>
        <begin position="1"/>
        <end position="21"/>
    </location>
</feature>
<keyword evidence="3 5" id="KW-0687">Ribonucleoprotein</keyword>
<dbReference type="OMA" id="KHKVPRR"/>
<protein>
    <recommendedName>
        <fullName evidence="4 5">Large ribosomal subunit protein bL32</fullName>
    </recommendedName>
</protein>
<gene>
    <name evidence="5 7" type="primary">rpmF</name>
    <name evidence="7" type="ORF">DI525_07945</name>
</gene>
<dbReference type="AlphaFoldDB" id="A0A2N6TD74"/>
<dbReference type="RefSeq" id="WP_012731147.1">
    <property type="nucleotide sequence ID" value="NZ_CAKZHK010000008.1"/>
</dbReference>
<feature type="compositionally biased region" description="Basic residues" evidence="6">
    <location>
        <begin position="1"/>
        <end position="19"/>
    </location>
</feature>
<dbReference type="HAMAP" id="MF_00340">
    <property type="entry name" value="Ribosomal_bL32"/>
    <property type="match status" value="1"/>
</dbReference>
<evidence type="ECO:0000256" key="5">
    <source>
        <dbReference type="HAMAP-Rule" id="MF_00340"/>
    </source>
</evidence>
<accession>A0A2N6TD74</accession>
<comment type="similarity">
    <text evidence="1 5">Belongs to the bacterial ribosomal protein bL32 family.</text>
</comment>
<evidence type="ECO:0000256" key="1">
    <source>
        <dbReference type="ARBA" id="ARBA00008560"/>
    </source>
</evidence>
<dbReference type="GO" id="GO:0006412">
    <property type="term" value="P:translation"/>
    <property type="evidence" value="ECO:0007669"/>
    <property type="project" value="UniProtKB-UniRule"/>
</dbReference>
<comment type="caution">
    <text evidence="7">The sequence shown here is derived from an EMBL/GenBank/DDBJ whole genome shotgun (WGS) entry which is preliminary data.</text>
</comment>